<gene>
    <name evidence="4" type="ORF">PY650_36770</name>
</gene>
<comment type="similarity">
    <text evidence="1">Belongs to the MobA/MobL family.</text>
</comment>
<accession>A0ABT7KQV4</accession>
<organism evidence="4 5">
    <name type="scientific">Rhizobium calliandrae</name>
    <dbReference type="NCBI Taxonomy" id="1312182"/>
    <lineage>
        <taxon>Bacteria</taxon>
        <taxon>Pseudomonadati</taxon>
        <taxon>Pseudomonadota</taxon>
        <taxon>Alphaproteobacteria</taxon>
        <taxon>Hyphomicrobiales</taxon>
        <taxon>Rhizobiaceae</taxon>
        <taxon>Rhizobium/Agrobacterium group</taxon>
        <taxon>Rhizobium</taxon>
    </lineage>
</organism>
<sequence length="118" mass="13257">MAIYHCSMKPIGRSGGRSAVAAAAYRTATKILNERDGLTHDFTHKKGVEHSEIVLPEGVDASWAQDRSKLWNAAERAEKRSDARVAREFELALPHELNAQQRLLLVRDFARDLANRYG</sequence>
<feature type="non-terminal residue" evidence="4">
    <location>
        <position position="118"/>
    </location>
</feature>
<dbReference type="EMBL" id="JARFYN010000205">
    <property type="protein sequence ID" value="MDL2410977.1"/>
    <property type="molecule type" value="Genomic_DNA"/>
</dbReference>
<name>A0ABT7KQV4_9HYPH</name>
<dbReference type="Pfam" id="PF03389">
    <property type="entry name" value="MobA_MobL"/>
    <property type="match status" value="1"/>
</dbReference>
<feature type="domain" description="MobA/MobL protein" evidence="3">
    <location>
        <begin position="17"/>
        <end position="118"/>
    </location>
</feature>
<evidence type="ECO:0000256" key="2">
    <source>
        <dbReference type="ARBA" id="ARBA00022971"/>
    </source>
</evidence>
<proteinExistence type="inferred from homology"/>
<evidence type="ECO:0000256" key="1">
    <source>
        <dbReference type="ARBA" id="ARBA00010873"/>
    </source>
</evidence>
<dbReference type="RefSeq" id="WP_285885023.1">
    <property type="nucleotide sequence ID" value="NZ_JARFYN010000205.1"/>
</dbReference>
<comment type="caution">
    <text evidence="4">The sequence shown here is derived from an EMBL/GenBank/DDBJ whole genome shotgun (WGS) entry which is preliminary data.</text>
</comment>
<keyword evidence="2" id="KW-0184">Conjugation</keyword>
<keyword evidence="5" id="KW-1185">Reference proteome</keyword>
<evidence type="ECO:0000313" key="4">
    <source>
        <dbReference type="EMBL" id="MDL2410977.1"/>
    </source>
</evidence>
<dbReference type="InterPro" id="IPR005053">
    <property type="entry name" value="MobA_MobL"/>
</dbReference>
<protein>
    <submittedName>
        <fullName evidence="4">MobA/MobL family protein</fullName>
    </submittedName>
</protein>
<evidence type="ECO:0000259" key="3">
    <source>
        <dbReference type="Pfam" id="PF03389"/>
    </source>
</evidence>
<dbReference type="Gene3D" id="3.30.930.30">
    <property type="match status" value="1"/>
</dbReference>
<dbReference type="Proteomes" id="UP001172630">
    <property type="component" value="Unassembled WGS sequence"/>
</dbReference>
<reference evidence="4" key="1">
    <citation type="submission" date="2023-06" db="EMBL/GenBank/DDBJ databases">
        <title>Phylogenetic Diversity of Rhizobium strains.</title>
        <authorList>
            <person name="Moura F.T."/>
            <person name="Helene L.C.F."/>
            <person name="Hungria M."/>
        </authorList>
    </citation>
    <scope>NUCLEOTIDE SEQUENCE</scope>
    <source>
        <strain evidence="4">CCGE524</strain>
    </source>
</reference>
<evidence type="ECO:0000313" key="5">
    <source>
        <dbReference type="Proteomes" id="UP001172630"/>
    </source>
</evidence>